<dbReference type="InterPro" id="IPR035973">
    <property type="entry name" value="Cyt_c_oxidase_su3-like_sf"/>
</dbReference>
<feature type="region of interest" description="Disordered" evidence="8">
    <location>
        <begin position="1"/>
        <end position="21"/>
    </location>
</feature>
<dbReference type="GO" id="GO:0016491">
    <property type="term" value="F:oxidoreductase activity"/>
    <property type="evidence" value="ECO:0007669"/>
    <property type="project" value="UniProtKB-KW"/>
</dbReference>
<proteinExistence type="inferred from homology"/>
<dbReference type="GO" id="GO:0019646">
    <property type="term" value="P:aerobic electron transport chain"/>
    <property type="evidence" value="ECO:0007669"/>
    <property type="project" value="InterPro"/>
</dbReference>
<dbReference type="FunFam" id="1.20.120.80:FF:000001">
    <property type="entry name" value="Cytochrome (Ubi)quinol oxidase subunit III"/>
    <property type="match status" value="1"/>
</dbReference>
<gene>
    <name evidence="11" type="primary">coxC1</name>
    <name evidence="11" type="ordered locus">HAH_1519</name>
</gene>
<name>G0HRU3_HALHT</name>
<keyword evidence="6 9" id="KW-0472">Membrane</keyword>
<dbReference type="eggNOG" id="arCOG04650">
    <property type="taxonomic scope" value="Archaea"/>
</dbReference>
<dbReference type="GO" id="GO:0005886">
    <property type="term" value="C:plasma membrane"/>
    <property type="evidence" value="ECO:0007669"/>
    <property type="project" value="UniProtKB-SubCell"/>
</dbReference>
<feature type="transmembrane region" description="Helical" evidence="9">
    <location>
        <begin position="56"/>
        <end position="76"/>
    </location>
</feature>
<dbReference type="SUPFAM" id="SSF81452">
    <property type="entry name" value="Cytochrome c oxidase subunit III-like"/>
    <property type="match status" value="1"/>
</dbReference>
<evidence type="ECO:0000256" key="4">
    <source>
        <dbReference type="ARBA" id="ARBA00022692"/>
    </source>
</evidence>
<dbReference type="EC" id="1.9.3.1" evidence="11"/>
<dbReference type="HOGENOM" id="CLU_044071_0_1_2"/>
<feature type="transmembrane region" description="Helical" evidence="9">
    <location>
        <begin position="96"/>
        <end position="122"/>
    </location>
</feature>
<feature type="transmembrane region" description="Helical" evidence="9">
    <location>
        <begin position="254"/>
        <end position="274"/>
    </location>
</feature>
<reference evidence="11 12" key="1">
    <citation type="journal article" date="2011" name="J. Bacteriol.">
        <title>Complete genome sequence of Haloarcula hispanica, a model haloarchaeon for studying genetics, metabolism, and virus-host interaction.</title>
        <authorList>
            <person name="Liu H."/>
            <person name="Wu Z."/>
            <person name="Li M."/>
            <person name="Zhang F."/>
            <person name="Zheng H."/>
            <person name="Han J."/>
            <person name="Liu J."/>
            <person name="Zhou J."/>
            <person name="Wang S."/>
            <person name="Xiang H."/>
        </authorList>
    </citation>
    <scope>NUCLEOTIDE SEQUENCE [LARGE SCALE GENOMIC DNA]</scope>
    <source>
        <strain evidence="12">ATCC 33960 / DSM 4426 / JCM 8911 / NBRC 102182 / NCIMB 2187 / VKM B-1755</strain>
    </source>
</reference>
<sequence length="276" mass="29448">MLRVHMAGSTETATEHAADNGHEHRSRWPLIAAIGAASLYLGVGLVFVGLDLVPSVVPVVLGGAGAVGLLAGLAGWANEAFIADYVRNRRDSDSDLYATTMILFLVSDVATFSAGFVYYAFIRTGSWPPAHLPPLLGSLVVINTALLLASSVTLHYGHEALERGNRQRFLGLLGVTLALGVVFLAGQVYEYYEFVAVEGFSIGSGAFGSAFYGLTGLHGLHVALGVLLLAIAFARALRGHYAPERDTAIRTTSLYWHFVDLVWVFLVVVLYVGAAL</sequence>
<keyword evidence="11" id="KW-0560">Oxidoreductase</keyword>
<dbReference type="InterPro" id="IPR024791">
    <property type="entry name" value="Cyt_c/ubiquinol_Oxase_su3"/>
</dbReference>
<evidence type="ECO:0000256" key="3">
    <source>
        <dbReference type="ARBA" id="ARBA00022475"/>
    </source>
</evidence>
<feature type="transmembrane region" description="Helical" evidence="9">
    <location>
        <begin position="169"/>
        <end position="189"/>
    </location>
</feature>
<evidence type="ECO:0000256" key="5">
    <source>
        <dbReference type="ARBA" id="ARBA00022989"/>
    </source>
</evidence>
<feature type="domain" description="Heme-copper oxidase subunit III family profile" evidence="10">
    <location>
        <begin position="26"/>
        <end position="275"/>
    </location>
</feature>
<keyword evidence="5 9" id="KW-1133">Transmembrane helix</keyword>
<dbReference type="EMBL" id="CP002921">
    <property type="protein sequence ID" value="AEM57126.1"/>
    <property type="molecule type" value="Genomic_DNA"/>
</dbReference>
<comment type="similarity">
    <text evidence="2 7">Belongs to the cytochrome c oxidase subunit 3 family.</text>
</comment>
<keyword evidence="4 7" id="KW-0812">Transmembrane</keyword>
<evidence type="ECO:0000256" key="9">
    <source>
        <dbReference type="SAM" id="Phobius"/>
    </source>
</evidence>
<evidence type="ECO:0000256" key="1">
    <source>
        <dbReference type="ARBA" id="ARBA00004651"/>
    </source>
</evidence>
<accession>G0HRU3</accession>
<dbReference type="PANTHER" id="PTHR11403">
    <property type="entry name" value="CYTOCHROME C OXIDASE SUBUNIT III"/>
    <property type="match status" value="1"/>
</dbReference>
<comment type="subcellular location">
    <subcellularLocation>
        <location evidence="1 7">Cell membrane</location>
        <topology evidence="1 7">Multi-pass membrane protein</topology>
    </subcellularLocation>
</comment>
<evidence type="ECO:0000256" key="7">
    <source>
        <dbReference type="RuleBase" id="RU003376"/>
    </source>
</evidence>
<dbReference type="InterPro" id="IPR013833">
    <property type="entry name" value="Cyt_c_oxidase_su3_a-hlx"/>
</dbReference>
<evidence type="ECO:0000256" key="8">
    <source>
        <dbReference type="SAM" id="MobiDB-lite"/>
    </source>
</evidence>
<dbReference type="GO" id="GO:0004129">
    <property type="term" value="F:cytochrome-c oxidase activity"/>
    <property type="evidence" value="ECO:0007669"/>
    <property type="project" value="InterPro"/>
</dbReference>
<dbReference type="Proteomes" id="UP000005629">
    <property type="component" value="Chromosome I"/>
</dbReference>
<dbReference type="InterPro" id="IPR000298">
    <property type="entry name" value="Cyt_c_oxidase-like_su3"/>
</dbReference>
<feature type="transmembrane region" description="Helical" evidence="9">
    <location>
        <begin position="209"/>
        <end position="233"/>
    </location>
</feature>
<feature type="transmembrane region" description="Helical" evidence="9">
    <location>
        <begin position="134"/>
        <end position="157"/>
    </location>
</feature>
<dbReference type="PANTHER" id="PTHR11403:SF2">
    <property type="entry name" value="CYTOCHROME BO(3) UBIQUINOL OXIDASE SUBUNIT 3"/>
    <property type="match status" value="1"/>
</dbReference>
<dbReference type="AlphaFoldDB" id="G0HRU3"/>
<dbReference type="PROSITE" id="PS50253">
    <property type="entry name" value="COX3"/>
    <property type="match status" value="1"/>
</dbReference>
<evidence type="ECO:0000313" key="11">
    <source>
        <dbReference type="EMBL" id="AEM57126.1"/>
    </source>
</evidence>
<evidence type="ECO:0000256" key="6">
    <source>
        <dbReference type="ARBA" id="ARBA00023136"/>
    </source>
</evidence>
<evidence type="ECO:0000256" key="2">
    <source>
        <dbReference type="ARBA" id="ARBA00010581"/>
    </source>
</evidence>
<dbReference type="KEGG" id="hhi:HAH_1519"/>
<feature type="transmembrane region" description="Helical" evidence="9">
    <location>
        <begin position="30"/>
        <end position="50"/>
    </location>
</feature>
<organism evidence="11 12">
    <name type="scientific">Haloarcula hispanica (strain ATCC 33960 / DSM 4426 / JCM 8911 / NBRC 102182 / NCIMB 2187 / VKM B-1755)</name>
    <dbReference type="NCBI Taxonomy" id="634497"/>
    <lineage>
        <taxon>Archaea</taxon>
        <taxon>Methanobacteriati</taxon>
        <taxon>Methanobacteriota</taxon>
        <taxon>Stenosarchaea group</taxon>
        <taxon>Halobacteria</taxon>
        <taxon>Halobacteriales</taxon>
        <taxon>Haloarculaceae</taxon>
        <taxon>Haloarcula</taxon>
    </lineage>
</organism>
<dbReference type="STRING" id="634497.HAH_1519"/>
<keyword evidence="3" id="KW-1003">Cell membrane</keyword>
<evidence type="ECO:0000259" key="10">
    <source>
        <dbReference type="PROSITE" id="PS50253"/>
    </source>
</evidence>
<dbReference type="Gene3D" id="1.20.120.80">
    <property type="entry name" value="Cytochrome c oxidase, subunit III, four-helix bundle"/>
    <property type="match status" value="1"/>
</dbReference>
<evidence type="ECO:0000313" key="12">
    <source>
        <dbReference type="Proteomes" id="UP000005629"/>
    </source>
</evidence>
<dbReference type="Pfam" id="PF00510">
    <property type="entry name" value="COX3"/>
    <property type="match status" value="1"/>
</dbReference>
<protein>
    <submittedName>
        <fullName evidence="11">Cytochrome c oxidase subunit III</fullName>
        <ecNumber evidence="11">1.9.3.1</ecNumber>
    </submittedName>
</protein>
<dbReference type="CDD" id="cd00386">
    <property type="entry name" value="Heme_Cu_Oxidase_III_like"/>
    <property type="match status" value="1"/>
</dbReference>